<protein>
    <submittedName>
        <fullName evidence="1">Uncharacterized protein</fullName>
    </submittedName>
</protein>
<dbReference type="RefSeq" id="WP_007861170.1">
    <property type="nucleotide sequence ID" value="NZ_JH376420.1"/>
</dbReference>
<dbReference type="eggNOG" id="COG3793">
    <property type="taxonomic scope" value="Bacteria"/>
</dbReference>
<evidence type="ECO:0000313" key="1">
    <source>
        <dbReference type="EMBL" id="EHE99244.1"/>
    </source>
</evidence>
<evidence type="ECO:0000313" key="2">
    <source>
        <dbReference type="Proteomes" id="UP000003763"/>
    </source>
</evidence>
<reference evidence="1 2" key="1">
    <citation type="submission" date="2011-08" db="EMBL/GenBank/DDBJ databases">
        <title>The Genome Sequence of Clostridium citroniae WAL-17108.</title>
        <authorList>
            <consortium name="The Broad Institute Genome Sequencing Platform"/>
            <person name="Earl A."/>
            <person name="Ward D."/>
            <person name="Feldgarden M."/>
            <person name="Gevers D."/>
            <person name="Finegold S.M."/>
            <person name="Summanen P.H."/>
            <person name="Molitoris D.R."/>
            <person name="Vaisanen M.L."/>
            <person name="Daigneault M."/>
            <person name="Allen-Vercoe E."/>
            <person name="Young S.K."/>
            <person name="Zeng Q."/>
            <person name="Gargeya S."/>
            <person name="Fitzgerald M."/>
            <person name="Haas B."/>
            <person name="Abouelleil A."/>
            <person name="Alvarado L."/>
            <person name="Arachchi H.M."/>
            <person name="Berlin A."/>
            <person name="Brown A."/>
            <person name="Chapman S.B."/>
            <person name="Chen Z."/>
            <person name="Dunbar C."/>
            <person name="Freedman E."/>
            <person name="Gearin G."/>
            <person name="Gellesch M."/>
            <person name="Goldberg J."/>
            <person name="Griggs A."/>
            <person name="Gujja S."/>
            <person name="Heiman D."/>
            <person name="Howarth C."/>
            <person name="Larson L."/>
            <person name="Lui A."/>
            <person name="MacDonald P.J.P."/>
            <person name="Montmayeur A."/>
            <person name="Murphy C."/>
            <person name="Neiman D."/>
            <person name="Pearson M."/>
            <person name="Priest M."/>
            <person name="Roberts A."/>
            <person name="Saif S."/>
            <person name="Shea T."/>
            <person name="Shenoy N."/>
            <person name="Sisk P."/>
            <person name="Stolte C."/>
            <person name="Sykes S."/>
            <person name="Wortman J."/>
            <person name="Nusbaum C."/>
            <person name="Birren B."/>
        </authorList>
    </citation>
    <scope>NUCLEOTIDE SEQUENCE [LARGE SCALE GENOMIC DNA]</scope>
    <source>
        <strain evidence="1 2">WAL-17108</strain>
    </source>
</reference>
<sequence>MEELQIRFDNGDSICYKYGNLELKDKRNFGYCPYGKIEDYILLYWEMTLDKYIIVIGNRHMKAPKKYTLLSNSRYGEDLEHLHKIMTERCKCDIQHTLTDAIKYKISYEPIVIEKSKSESINKQVIASQADNNQARCPRCGSTSLSANKKGFGMGKAVVGTLAFGVIGGALAGSIGAKKIEVTCLKCGKKFKV</sequence>
<organism evidence="1 2">
    <name type="scientific">[Clostridium] citroniae WAL-17108</name>
    <dbReference type="NCBI Taxonomy" id="742733"/>
    <lineage>
        <taxon>Bacteria</taxon>
        <taxon>Bacillati</taxon>
        <taxon>Bacillota</taxon>
        <taxon>Clostridia</taxon>
        <taxon>Lachnospirales</taxon>
        <taxon>Lachnospiraceae</taxon>
        <taxon>Enterocloster</taxon>
    </lineage>
</organism>
<accession>G5HGP4</accession>
<dbReference type="HOGENOM" id="CLU_1406574_0_0_9"/>
<dbReference type="Proteomes" id="UP000003763">
    <property type="component" value="Unassembled WGS sequence"/>
</dbReference>
<name>G5HGP4_9FIRM</name>
<proteinExistence type="predicted"/>
<dbReference type="EMBL" id="ADLJ01000014">
    <property type="protein sequence ID" value="EHE99244.1"/>
    <property type="molecule type" value="Genomic_DNA"/>
</dbReference>
<gene>
    <name evidence="1" type="ORF">HMPREF9469_01813</name>
</gene>
<comment type="caution">
    <text evidence="1">The sequence shown here is derived from an EMBL/GenBank/DDBJ whole genome shotgun (WGS) entry which is preliminary data.</text>
</comment>
<dbReference type="PATRIC" id="fig|742733.3.peg.1880"/>
<dbReference type="AlphaFoldDB" id="G5HGP4"/>